<dbReference type="InterPro" id="IPR006769">
    <property type="entry name" value="MCU_C"/>
</dbReference>
<dbReference type="KEGG" id="phet:94291056"/>
<dbReference type="OrthoDB" id="278338at2759"/>
<comment type="similarity">
    <text evidence="2">Belongs to the MCU (TC 1.A.77) family.</text>
</comment>
<evidence type="ECO:0000256" key="15">
    <source>
        <dbReference type="SAM" id="Phobius"/>
    </source>
</evidence>
<dbReference type="InterPro" id="IPR039055">
    <property type="entry name" value="MCU_fam"/>
</dbReference>
<protein>
    <recommendedName>
        <fullName evidence="16">Calcium uniporter protein C-terminal domain-containing protein</fullName>
    </recommendedName>
</protein>
<dbReference type="RefSeq" id="XP_067757342.1">
    <property type="nucleotide sequence ID" value="XM_067900979.1"/>
</dbReference>
<evidence type="ECO:0000259" key="16">
    <source>
        <dbReference type="Pfam" id="PF04678"/>
    </source>
</evidence>
<dbReference type="GO" id="GO:0005262">
    <property type="term" value="F:calcium channel activity"/>
    <property type="evidence" value="ECO:0007669"/>
    <property type="project" value="UniProtKB-KW"/>
</dbReference>
<dbReference type="GO" id="GO:1990246">
    <property type="term" value="C:uniplex complex"/>
    <property type="evidence" value="ECO:0007669"/>
    <property type="project" value="TreeGrafter"/>
</dbReference>
<evidence type="ECO:0000256" key="13">
    <source>
        <dbReference type="ARBA" id="ARBA00023303"/>
    </source>
</evidence>
<evidence type="ECO:0000256" key="10">
    <source>
        <dbReference type="ARBA" id="ARBA00023065"/>
    </source>
</evidence>
<evidence type="ECO:0000256" key="7">
    <source>
        <dbReference type="ARBA" id="ARBA00022792"/>
    </source>
</evidence>
<evidence type="ECO:0000256" key="6">
    <source>
        <dbReference type="ARBA" id="ARBA00022692"/>
    </source>
</evidence>
<dbReference type="GeneID" id="94291056"/>
<keyword evidence="10" id="KW-0406">Ion transport</keyword>
<dbReference type="EMBL" id="JAFJZO010000021">
    <property type="protein sequence ID" value="KAG5505674.1"/>
    <property type="molecule type" value="Genomic_DNA"/>
</dbReference>
<keyword evidence="5" id="KW-0107">Calcium channel</keyword>
<sequence length="232" mass="26211">MLPLTLLRHRGFLPLCAPAAAPPRYFTRWSALAKGTTLKHTNALGATTNVSSRFLTTATVASGTSNTASVLSPSLDMPMSVSQLCAACDEHLKKTLSAKRQQLDAMERVKAECDEIACRYPDAFMRQLFVFLVLQVAVLFDWTYIHFDWSFVEPITYLLGYSATWIAIAWYGAMQHEFGYDALRRFLQSAKSERLYKDRQFDLQAYEALRVEVAQLDQLVHSLENLEVSSKV</sequence>
<keyword evidence="9 15" id="KW-1133">Transmembrane helix</keyword>
<evidence type="ECO:0000256" key="9">
    <source>
        <dbReference type="ARBA" id="ARBA00022989"/>
    </source>
</evidence>
<reference evidence="17 18" key="1">
    <citation type="submission" date="2021-02" db="EMBL/GenBank/DDBJ databases">
        <title>Porcisia hertigi Genome sequencing and assembly.</title>
        <authorList>
            <person name="Almutairi H."/>
            <person name="Gatherer D."/>
        </authorList>
    </citation>
    <scope>NUCLEOTIDE SEQUENCE [LARGE SCALE GENOMIC DNA]</scope>
    <source>
        <strain evidence="17 18">C119</strain>
    </source>
</reference>
<dbReference type="GO" id="GO:0036444">
    <property type="term" value="P:calcium import into the mitochondrion"/>
    <property type="evidence" value="ECO:0007669"/>
    <property type="project" value="TreeGrafter"/>
</dbReference>
<keyword evidence="13" id="KW-0407">Ion channel</keyword>
<proteinExistence type="inferred from homology"/>
<evidence type="ECO:0000256" key="12">
    <source>
        <dbReference type="ARBA" id="ARBA00023136"/>
    </source>
</evidence>
<evidence type="ECO:0000256" key="14">
    <source>
        <dbReference type="ARBA" id="ARBA00036634"/>
    </source>
</evidence>
<evidence type="ECO:0000313" key="18">
    <source>
        <dbReference type="Proteomes" id="UP000674318"/>
    </source>
</evidence>
<feature type="transmembrane region" description="Helical" evidence="15">
    <location>
        <begin position="128"/>
        <end position="145"/>
    </location>
</feature>
<gene>
    <name evidence="17" type="ORF">JKF63_05009</name>
</gene>
<dbReference type="GO" id="GO:0051560">
    <property type="term" value="P:mitochondrial calcium ion homeostasis"/>
    <property type="evidence" value="ECO:0007669"/>
    <property type="project" value="InterPro"/>
</dbReference>
<evidence type="ECO:0000256" key="8">
    <source>
        <dbReference type="ARBA" id="ARBA00022837"/>
    </source>
</evidence>
<keyword evidence="6 15" id="KW-0812">Transmembrane</keyword>
<dbReference type="AlphaFoldDB" id="A0A836IA48"/>
<keyword evidence="8" id="KW-0106">Calcium</keyword>
<evidence type="ECO:0000256" key="5">
    <source>
        <dbReference type="ARBA" id="ARBA00022673"/>
    </source>
</evidence>
<keyword evidence="11" id="KW-0496">Mitochondrion</keyword>
<keyword evidence="4" id="KW-0109">Calcium transport</keyword>
<keyword evidence="18" id="KW-1185">Reference proteome</keyword>
<comment type="caution">
    <text evidence="17">The sequence shown here is derived from an EMBL/GenBank/DDBJ whole genome shotgun (WGS) entry which is preliminary data.</text>
</comment>
<feature type="transmembrane region" description="Helical" evidence="15">
    <location>
        <begin position="157"/>
        <end position="174"/>
    </location>
</feature>
<keyword evidence="3" id="KW-0813">Transport</keyword>
<name>A0A836IA48_9TRYP</name>
<dbReference type="Pfam" id="PF04678">
    <property type="entry name" value="MCU"/>
    <property type="match status" value="1"/>
</dbReference>
<organism evidence="17 18">
    <name type="scientific">Porcisia hertigi</name>
    <dbReference type="NCBI Taxonomy" id="2761500"/>
    <lineage>
        <taxon>Eukaryota</taxon>
        <taxon>Discoba</taxon>
        <taxon>Euglenozoa</taxon>
        <taxon>Kinetoplastea</taxon>
        <taxon>Metakinetoplastina</taxon>
        <taxon>Trypanosomatida</taxon>
        <taxon>Trypanosomatidae</taxon>
        <taxon>Leishmaniinae</taxon>
        <taxon>Porcisia</taxon>
    </lineage>
</organism>
<dbReference type="PANTHER" id="PTHR13462">
    <property type="entry name" value="CALCIUM UNIPORTER PROTEIN, MITOCHONDRIAL"/>
    <property type="match status" value="1"/>
</dbReference>
<evidence type="ECO:0000313" key="17">
    <source>
        <dbReference type="EMBL" id="KAG5505674.1"/>
    </source>
</evidence>
<keyword evidence="12 15" id="KW-0472">Membrane</keyword>
<evidence type="ECO:0000256" key="1">
    <source>
        <dbReference type="ARBA" id="ARBA00004448"/>
    </source>
</evidence>
<keyword evidence="7" id="KW-0999">Mitochondrion inner membrane</keyword>
<evidence type="ECO:0000256" key="11">
    <source>
        <dbReference type="ARBA" id="ARBA00023128"/>
    </source>
</evidence>
<evidence type="ECO:0000256" key="2">
    <source>
        <dbReference type="ARBA" id="ARBA00005653"/>
    </source>
</evidence>
<dbReference type="PANTHER" id="PTHR13462:SF10">
    <property type="entry name" value="CALCIUM UNIPORTER PROTEIN, MITOCHONDRIAL"/>
    <property type="match status" value="1"/>
</dbReference>
<comment type="catalytic activity">
    <reaction evidence="14">
        <text>Ca(2+)(in) = Ca(2+)(out)</text>
        <dbReference type="Rhea" id="RHEA:29671"/>
        <dbReference type="ChEBI" id="CHEBI:29108"/>
    </reaction>
</comment>
<feature type="domain" description="Calcium uniporter protein C-terminal" evidence="16">
    <location>
        <begin position="75"/>
        <end position="209"/>
    </location>
</feature>
<evidence type="ECO:0000256" key="3">
    <source>
        <dbReference type="ARBA" id="ARBA00022448"/>
    </source>
</evidence>
<comment type="subcellular location">
    <subcellularLocation>
        <location evidence="1">Mitochondrion inner membrane</location>
        <topology evidence="1">Multi-pass membrane protein</topology>
    </subcellularLocation>
</comment>
<evidence type="ECO:0000256" key="4">
    <source>
        <dbReference type="ARBA" id="ARBA00022568"/>
    </source>
</evidence>
<dbReference type="GO" id="GO:0015292">
    <property type="term" value="F:uniporter activity"/>
    <property type="evidence" value="ECO:0007669"/>
    <property type="project" value="TreeGrafter"/>
</dbReference>
<accession>A0A836IA48</accession>
<dbReference type="Proteomes" id="UP000674318">
    <property type="component" value="Chromosome 21"/>
</dbReference>